<evidence type="ECO:0008006" key="2">
    <source>
        <dbReference type="Google" id="ProtNLM"/>
    </source>
</evidence>
<reference evidence="1" key="2">
    <citation type="journal article" date="2024" name="Plant">
        <title>Genomic evolution and insights into agronomic trait innovations of Sesamum species.</title>
        <authorList>
            <person name="Miao H."/>
            <person name="Wang L."/>
            <person name="Qu L."/>
            <person name="Liu H."/>
            <person name="Sun Y."/>
            <person name="Le M."/>
            <person name="Wang Q."/>
            <person name="Wei S."/>
            <person name="Zheng Y."/>
            <person name="Lin W."/>
            <person name="Duan Y."/>
            <person name="Cao H."/>
            <person name="Xiong S."/>
            <person name="Wang X."/>
            <person name="Wei L."/>
            <person name="Li C."/>
            <person name="Ma Q."/>
            <person name="Ju M."/>
            <person name="Zhao R."/>
            <person name="Li G."/>
            <person name="Mu C."/>
            <person name="Tian Q."/>
            <person name="Mei H."/>
            <person name="Zhang T."/>
            <person name="Gao T."/>
            <person name="Zhang H."/>
        </authorList>
    </citation>
    <scope>NUCLEOTIDE SEQUENCE</scope>
    <source>
        <strain evidence="1">KEN1</strain>
    </source>
</reference>
<comment type="caution">
    <text evidence="1">The sequence shown here is derived from an EMBL/GenBank/DDBJ whole genome shotgun (WGS) entry which is preliminary data.</text>
</comment>
<dbReference type="AlphaFoldDB" id="A0AAW2XXE6"/>
<organism evidence="1">
    <name type="scientific">Sesamum latifolium</name>
    <dbReference type="NCBI Taxonomy" id="2727402"/>
    <lineage>
        <taxon>Eukaryota</taxon>
        <taxon>Viridiplantae</taxon>
        <taxon>Streptophyta</taxon>
        <taxon>Embryophyta</taxon>
        <taxon>Tracheophyta</taxon>
        <taxon>Spermatophyta</taxon>
        <taxon>Magnoliopsida</taxon>
        <taxon>eudicotyledons</taxon>
        <taxon>Gunneridae</taxon>
        <taxon>Pentapetalae</taxon>
        <taxon>asterids</taxon>
        <taxon>lamiids</taxon>
        <taxon>Lamiales</taxon>
        <taxon>Pedaliaceae</taxon>
        <taxon>Sesamum</taxon>
    </lineage>
</organism>
<reference evidence="1" key="1">
    <citation type="submission" date="2020-06" db="EMBL/GenBank/DDBJ databases">
        <authorList>
            <person name="Li T."/>
            <person name="Hu X."/>
            <person name="Zhang T."/>
            <person name="Song X."/>
            <person name="Zhang H."/>
            <person name="Dai N."/>
            <person name="Sheng W."/>
            <person name="Hou X."/>
            <person name="Wei L."/>
        </authorList>
    </citation>
    <scope>NUCLEOTIDE SEQUENCE</scope>
    <source>
        <strain evidence="1">KEN1</strain>
        <tissue evidence="1">Leaf</tissue>
    </source>
</reference>
<protein>
    <recommendedName>
        <fullName evidence="2">Reverse transcriptase zinc-binding domain-containing protein</fullName>
    </recommendedName>
</protein>
<name>A0AAW2XXE6_9LAMI</name>
<gene>
    <name evidence="1" type="ORF">Slati_0411600</name>
</gene>
<proteinExistence type="predicted"/>
<accession>A0AAW2XXE6</accession>
<dbReference type="PANTHER" id="PTHR33116:SF86">
    <property type="entry name" value="REVERSE TRANSCRIPTASE DOMAIN-CONTAINING PROTEIN"/>
    <property type="match status" value="1"/>
</dbReference>
<dbReference type="EMBL" id="JACGWN010000002">
    <property type="protein sequence ID" value="KAL0457844.1"/>
    <property type="molecule type" value="Genomic_DNA"/>
</dbReference>
<dbReference type="PANTHER" id="PTHR33116">
    <property type="entry name" value="REVERSE TRANSCRIPTASE ZINC-BINDING DOMAIN-CONTAINING PROTEIN-RELATED-RELATED"/>
    <property type="match status" value="1"/>
</dbReference>
<sequence>MCHEIEGLMADFLWHNKDKRKTHWISWDKLCANKNKGGPGFQKIGAFNRAMLTKQLWRIISNPNSVLSHRWIPRPTTFQVLSPPNSLCADATVAELMDEDWNWNEALLREVFRSEDVGAILGISIIVRDKDQLQWHYEKHGRHSVRSAYRLLSQGMLAHGQIAQTGSSSYSSKNWRFIWKADVPLKVRLFMWRA</sequence>
<evidence type="ECO:0000313" key="1">
    <source>
        <dbReference type="EMBL" id="KAL0457844.1"/>
    </source>
</evidence>